<keyword evidence="2" id="KW-1185">Reference proteome</keyword>
<dbReference type="OrthoDB" id="10302446at2759"/>
<dbReference type="Gramene" id="CDF40192">
    <property type="protein sequence ID" value="CDF40192"/>
    <property type="gene ID" value="CHC_T00000671001"/>
</dbReference>
<evidence type="ECO:0000313" key="1">
    <source>
        <dbReference type="EMBL" id="CDF40192.1"/>
    </source>
</evidence>
<dbReference type="EMBL" id="HG002140">
    <property type="protein sequence ID" value="CDF40192.1"/>
    <property type="molecule type" value="Genomic_DNA"/>
</dbReference>
<dbReference type="KEGG" id="ccp:CHC_T00000671001"/>
<dbReference type="Proteomes" id="UP000012073">
    <property type="component" value="Unassembled WGS sequence"/>
</dbReference>
<organism evidence="1 2">
    <name type="scientific">Chondrus crispus</name>
    <name type="common">Carrageen Irish moss</name>
    <name type="synonym">Polymorpha crispa</name>
    <dbReference type="NCBI Taxonomy" id="2769"/>
    <lineage>
        <taxon>Eukaryota</taxon>
        <taxon>Rhodophyta</taxon>
        <taxon>Florideophyceae</taxon>
        <taxon>Rhodymeniophycidae</taxon>
        <taxon>Gigartinales</taxon>
        <taxon>Gigartinaceae</taxon>
        <taxon>Chondrus</taxon>
    </lineage>
</organism>
<dbReference type="AlphaFoldDB" id="R7QNW8"/>
<dbReference type="GeneID" id="17318204"/>
<name>R7QNW8_CHOCR</name>
<gene>
    <name evidence="1" type="ORF">CHC_T00000671001</name>
</gene>
<dbReference type="RefSeq" id="XP_005710486.1">
    <property type="nucleotide sequence ID" value="XM_005710429.1"/>
</dbReference>
<accession>R7QNW8</accession>
<evidence type="ECO:0000313" key="2">
    <source>
        <dbReference type="Proteomes" id="UP000012073"/>
    </source>
</evidence>
<protein>
    <submittedName>
        <fullName evidence="1">Uncharacterized protein</fullName>
    </submittedName>
</protein>
<reference evidence="2" key="1">
    <citation type="journal article" date="2013" name="Proc. Natl. Acad. Sci. U.S.A.">
        <title>Genome structure and metabolic features in the red seaweed Chondrus crispus shed light on evolution of the Archaeplastida.</title>
        <authorList>
            <person name="Collen J."/>
            <person name="Porcel B."/>
            <person name="Carre W."/>
            <person name="Ball S.G."/>
            <person name="Chaparro C."/>
            <person name="Tonon T."/>
            <person name="Barbeyron T."/>
            <person name="Michel G."/>
            <person name="Noel B."/>
            <person name="Valentin K."/>
            <person name="Elias M."/>
            <person name="Artiguenave F."/>
            <person name="Arun A."/>
            <person name="Aury J.M."/>
            <person name="Barbosa-Neto J.F."/>
            <person name="Bothwell J.H."/>
            <person name="Bouget F.Y."/>
            <person name="Brillet L."/>
            <person name="Cabello-Hurtado F."/>
            <person name="Capella-Gutierrez S."/>
            <person name="Charrier B."/>
            <person name="Cladiere L."/>
            <person name="Cock J.M."/>
            <person name="Coelho S.M."/>
            <person name="Colleoni C."/>
            <person name="Czjzek M."/>
            <person name="Da Silva C."/>
            <person name="Delage L."/>
            <person name="Denoeud F."/>
            <person name="Deschamps P."/>
            <person name="Dittami S.M."/>
            <person name="Gabaldon T."/>
            <person name="Gachon C.M."/>
            <person name="Groisillier A."/>
            <person name="Herve C."/>
            <person name="Jabbari K."/>
            <person name="Katinka M."/>
            <person name="Kloareg B."/>
            <person name="Kowalczyk N."/>
            <person name="Labadie K."/>
            <person name="Leblanc C."/>
            <person name="Lopez P.J."/>
            <person name="McLachlan D.H."/>
            <person name="Meslet-Cladiere L."/>
            <person name="Moustafa A."/>
            <person name="Nehr Z."/>
            <person name="Nyvall Collen P."/>
            <person name="Panaud O."/>
            <person name="Partensky F."/>
            <person name="Poulain J."/>
            <person name="Rensing S.A."/>
            <person name="Rousvoal S."/>
            <person name="Samson G."/>
            <person name="Symeonidi A."/>
            <person name="Weissenbach J."/>
            <person name="Zambounis A."/>
            <person name="Wincker P."/>
            <person name="Boyen C."/>
        </authorList>
    </citation>
    <scope>NUCLEOTIDE SEQUENCE [LARGE SCALE GENOMIC DNA]</scope>
    <source>
        <strain evidence="2">cv. Stackhouse</strain>
    </source>
</reference>
<sequence>MWVLGGPWRTIIADVKTARLLSSVSGFHKLKDQVVWEIVEQTYQRAERRRRSTAEKDTVKTRIRSVFSWQRRHDVKKHSLMWFLDFAFVLSAYSEFQAHFLFSDSTIPQNDPARMVPLLAPAQFGTHSNRMEQEMFNHGFLPFYCKVPGLTDKEVSMARTLASQFCYNLDRPIVDMDVDVRETRGMPREEKAVDFMTPWLQMMSSREHASVWTSLVMRILEEKNTLSDLEIFKSELCRSIVIVLLSEMTKPDHREAGYVYDIAGSTAVEQSEKELLVSLRTAGQKRKRTVSRRTLRSDLDQQIMAYERNMSVQGGQASSSAARKRGTR</sequence>
<proteinExistence type="predicted"/>